<comment type="caution">
    <text evidence="3">The sequence shown here is derived from an EMBL/GenBank/DDBJ whole genome shotgun (WGS) entry which is preliminary data.</text>
</comment>
<keyword evidence="2" id="KW-1133">Transmembrane helix</keyword>
<sequence length="108" mass="12086">MDSSKFTRKITCKIVKKVTHPYIAAARLPRTFQSNPSKDGPNAPDSNYSILNLRNMLALFWSAVTLLGITCWGYLTFSPLIASPLRATRPGQLRRHPTSPLGFRRRAG</sequence>
<dbReference type="AlphaFoldDB" id="A0A5B0KXQ5"/>
<keyword evidence="2" id="KW-0812">Transmembrane</keyword>
<name>A0A5B0KXQ5_9PROT</name>
<feature type="compositionally biased region" description="Basic residues" evidence="1">
    <location>
        <begin position="92"/>
        <end position="108"/>
    </location>
</feature>
<accession>A0A5B0KXQ5</accession>
<dbReference type="Proteomes" id="UP000325333">
    <property type="component" value="Unassembled WGS sequence"/>
</dbReference>
<protein>
    <submittedName>
        <fullName evidence="3">Uncharacterized protein</fullName>
    </submittedName>
</protein>
<reference evidence="3 4" key="1">
    <citation type="submission" date="2019-07" db="EMBL/GenBank/DDBJ databases">
        <title>Genome sequencing of the stress-tolerant strain Azospirillum brasilense Az19.</title>
        <authorList>
            <person name="Maroniche G.A."/>
            <person name="Garcia J.E."/>
            <person name="Pagnussat L."/>
            <person name="Amenta M."/>
            <person name="Creus C.M."/>
        </authorList>
    </citation>
    <scope>NUCLEOTIDE SEQUENCE [LARGE SCALE GENOMIC DNA]</scope>
    <source>
        <strain evidence="3 4">Az19</strain>
    </source>
</reference>
<evidence type="ECO:0000256" key="1">
    <source>
        <dbReference type="SAM" id="MobiDB-lite"/>
    </source>
</evidence>
<feature type="transmembrane region" description="Helical" evidence="2">
    <location>
        <begin position="56"/>
        <end position="75"/>
    </location>
</feature>
<feature type="region of interest" description="Disordered" evidence="1">
    <location>
        <begin position="88"/>
        <end position="108"/>
    </location>
</feature>
<gene>
    <name evidence="3" type="ORF">FH063_001695</name>
</gene>
<proteinExistence type="predicted"/>
<keyword evidence="2" id="KW-0472">Membrane</keyword>
<evidence type="ECO:0000313" key="4">
    <source>
        <dbReference type="Proteomes" id="UP000325333"/>
    </source>
</evidence>
<evidence type="ECO:0000313" key="3">
    <source>
        <dbReference type="EMBL" id="KAA1057527.1"/>
    </source>
</evidence>
<evidence type="ECO:0000256" key="2">
    <source>
        <dbReference type="SAM" id="Phobius"/>
    </source>
</evidence>
<dbReference type="EMBL" id="VEWN01000002">
    <property type="protein sequence ID" value="KAA1057527.1"/>
    <property type="molecule type" value="Genomic_DNA"/>
</dbReference>
<organism evidence="3 4">
    <name type="scientific">Azospirillum argentinense</name>
    <dbReference type="NCBI Taxonomy" id="2970906"/>
    <lineage>
        <taxon>Bacteria</taxon>
        <taxon>Pseudomonadati</taxon>
        <taxon>Pseudomonadota</taxon>
        <taxon>Alphaproteobacteria</taxon>
        <taxon>Rhodospirillales</taxon>
        <taxon>Azospirillaceae</taxon>
        <taxon>Azospirillum</taxon>
    </lineage>
</organism>